<keyword evidence="4" id="KW-1185">Reference proteome</keyword>
<protein>
    <recommendedName>
        <fullName evidence="2">C2H2-type domain-containing protein</fullName>
    </recommendedName>
</protein>
<evidence type="ECO:0000259" key="2">
    <source>
        <dbReference type="PROSITE" id="PS00028"/>
    </source>
</evidence>
<accession>A0AAW0BXZ0</accession>
<proteinExistence type="predicted"/>
<sequence length="306" mass="34951">MFEPLHVSHPSLKLVCDGVNPASLASYDICEIQDHDFQTPGMLPCWFDPSTKFMDFHPNQSSMKWSTEEQSCCFTGEDFTDDFAPFDLSDATEDVVFDAKPTTPVTAEPSKDSTPRTANEFSSCLPIDRTVMKSSTNYTGCLPLKLPQYHHSPSTPVADSSEPNIFHDMGGHKERPGRKVDFDTCHSSFEFHATPRPNRLLAKPQRIAALTQIDKRMQTRKNHRSQKSQTWNTKPSCALCFQTFTRETDRDRHLSSVHKEPQFHERSQCRFCRKEFSRPDAKARHEKSRPALCRKIAKQGPKLMPE</sequence>
<dbReference type="EMBL" id="JAYKXP010000073">
    <property type="protein sequence ID" value="KAK7030907.1"/>
    <property type="molecule type" value="Genomic_DNA"/>
</dbReference>
<comment type="caution">
    <text evidence="3">The sequence shown here is derived from an EMBL/GenBank/DDBJ whole genome shotgun (WGS) entry which is preliminary data.</text>
</comment>
<organism evidence="3 4">
    <name type="scientific">Paramarasmius palmivorus</name>
    <dbReference type="NCBI Taxonomy" id="297713"/>
    <lineage>
        <taxon>Eukaryota</taxon>
        <taxon>Fungi</taxon>
        <taxon>Dikarya</taxon>
        <taxon>Basidiomycota</taxon>
        <taxon>Agaricomycotina</taxon>
        <taxon>Agaricomycetes</taxon>
        <taxon>Agaricomycetidae</taxon>
        <taxon>Agaricales</taxon>
        <taxon>Marasmiineae</taxon>
        <taxon>Marasmiaceae</taxon>
        <taxon>Paramarasmius</taxon>
    </lineage>
</organism>
<evidence type="ECO:0000313" key="4">
    <source>
        <dbReference type="Proteomes" id="UP001383192"/>
    </source>
</evidence>
<evidence type="ECO:0000256" key="1">
    <source>
        <dbReference type="SAM" id="MobiDB-lite"/>
    </source>
</evidence>
<gene>
    <name evidence="3" type="ORF">VNI00_013853</name>
</gene>
<feature type="region of interest" description="Disordered" evidence="1">
    <location>
        <begin position="280"/>
        <end position="306"/>
    </location>
</feature>
<dbReference type="PROSITE" id="PS00028">
    <property type="entry name" value="ZINC_FINGER_C2H2_1"/>
    <property type="match status" value="1"/>
</dbReference>
<dbReference type="InterPro" id="IPR013087">
    <property type="entry name" value="Znf_C2H2_type"/>
</dbReference>
<dbReference type="Gene3D" id="3.30.160.60">
    <property type="entry name" value="Classic Zinc Finger"/>
    <property type="match status" value="1"/>
</dbReference>
<reference evidence="3 4" key="1">
    <citation type="submission" date="2024-01" db="EMBL/GenBank/DDBJ databases">
        <title>A draft genome for a cacao thread blight-causing isolate of Paramarasmius palmivorus.</title>
        <authorList>
            <person name="Baruah I.K."/>
            <person name="Bukari Y."/>
            <person name="Amoako-Attah I."/>
            <person name="Meinhardt L.W."/>
            <person name="Bailey B.A."/>
            <person name="Cohen S.P."/>
        </authorList>
    </citation>
    <scope>NUCLEOTIDE SEQUENCE [LARGE SCALE GENOMIC DNA]</scope>
    <source>
        <strain evidence="3 4">GH-12</strain>
    </source>
</reference>
<feature type="domain" description="C2H2-type" evidence="2">
    <location>
        <begin position="237"/>
        <end position="258"/>
    </location>
</feature>
<name>A0AAW0BXZ0_9AGAR</name>
<evidence type="ECO:0000313" key="3">
    <source>
        <dbReference type="EMBL" id="KAK7030907.1"/>
    </source>
</evidence>
<dbReference type="AlphaFoldDB" id="A0AAW0BXZ0"/>
<dbReference type="Proteomes" id="UP001383192">
    <property type="component" value="Unassembled WGS sequence"/>
</dbReference>